<proteinExistence type="predicted"/>
<sequence length="64" mass="7412">MIRPPEPQFLVDYREWVKAGPPKCCHTCERYGNDGLCTEFFMTPPAEFAAEVDACPMWELEIPF</sequence>
<gene>
    <name evidence="1" type="ORF">UFOVP1374_34</name>
</gene>
<evidence type="ECO:0000313" key="1">
    <source>
        <dbReference type="EMBL" id="CAB4202636.1"/>
    </source>
</evidence>
<accession>A0A6J5S4Q7</accession>
<dbReference type="EMBL" id="LR797321">
    <property type="protein sequence ID" value="CAB4202636.1"/>
    <property type="molecule type" value="Genomic_DNA"/>
</dbReference>
<protein>
    <submittedName>
        <fullName evidence="1">Uncharacterized protein</fullName>
    </submittedName>
</protein>
<name>A0A6J5S4Q7_9CAUD</name>
<reference evidence="1" key="1">
    <citation type="submission" date="2020-05" db="EMBL/GenBank/DDBJ databases">
        <authorList>
            <person name="Chiriac C."/>
            <person name="Salcher M."/>
            <person name="Ghai R."/>
            <person name="Kavagutti S V."/>
        </authorList>
    </citation>
    <scope>NUCLEOTIDE SEQUENCE</scope>
</reference>
<organism evidence="1">
    <name type="scientific">uncultured Caudovirales phage</name>
    <dbReference type="NCBI Taxonomy" id="2100421"/>
    <lineage>
        <taxon>Viruses</taxon>
        <taxon>Duplodnaviria</taxon>
        <taxon>Heunggongvirae</taxon>
        <taxon>Uroviricota</taxon>
        <taxon>Caudoviricetes</taxon>
        <taxon>Peduoviridae</taxon>
        <taxon>Maltschvirus</taxon>
        <taxon>Maltschvirus maltsch</taxon>
    </lineage>
</organism>